<evidence type="ECO:0000256" key="7">
    <source>
        <dbReference type="ARBA" id="ARBA00022840"/>
    </source>
</evidence>
<dbReference type="GO" id="GO:0006260">
    <property type="term" value="P:DNA replication"/>
    <property type="evidence" value="ECO:0007669"/>
    <property type="project" value="UniProtKB-UniRule"/>
</dbReference>
<evidence type="ECO:0000256" key="1">
    <source>
        <dbReference type="ARBA" id="ARBA00004496"/>
    </source>
</evidence>
<evidence type="ECO:0000256" key="10">
    <source>
        <dbReference type="RuleBase" id="RU000578"/>
    </source>
</evidence>
<comment type="function">
    <text evidence="9 10">The RecF protein is involved in DNA metabolism; it is required for DNA replication and normal SOS inducibility. RecF binds preferentially to single-stranded, linear DNA. It also seems to bind ATP.</text>
</comment>
<feature type="region of interest" description="Disordered" evidence="11">
    <location>
        <begin position="375"/>
        <end position="394"/>
    </location>
</feature>
<dbReference type="PROSITE" id="PS00617">
    <property type="entry name" value="RECF_1"/>
    <property type="match status" value="1"/>
</dbReference>
<dbReference type="InterPro" id="IPR001238">
    <property type="entry name" value="DNA-binding_RecF"/>
</dbReference>
<keyword evidence="9 10" id="KW-0742">SOS response</keyword>
<evidence type="ECO:0000256" key="6">
    <source>
        <dbReference type="ARBA" id="ARBA00022741"/>
    </source>
</evidence>
<dbReference type="PANTHER" id="PTHR32182">
    <property type="entry name" value="DNA REPLICATION AND REPAIR PROTEIN RECF"/>
    <property type="match status" value="1"/>
</dbReference>
<dbReference type="InterPro" id="IPR042174">
    <property type="entry name" value="RecF_2"/>
</dbReference>
<keyword evidence="9 10" id="KW-0227">DNA damage</keyword>
<dbReference type="InterPro" id="IPR027417">
    <property type="entry name" value="P-loop_NTPase"/>
</dbReference>
<keyword evidence="7 9" id="KW-0067">ATP-binding</keyword>
<keyword evidence="6 9" id="KW-0547">Nucleotide-binding</keyword>
<evidence type="ECO:0000259" key="12">
    <source>
        <dbReference type="Pfam" id="PF02463"/>
    </source>
</evidence>
<evidence type="ECO:0000256" key="8">
    <source>
        <dbReference type="ARBA" id="ARBA00023125"/>
    </source>
</evidence>
<dbReference type="AlphaFoldDB" id="A0A3L7J9B2"/>
<comment type="caution">
    <text evidence="13">The sequence shown here is derived from an EMBL/GenBank/DDBJ whole genome shotgun (WGS) entry which is preliminary data.</text>
</comment>
<evidence type="ECO:0000313" key="13">
    <source>
        <dbReference type="EMBL" id="RLQ87014.1"/>
    </source>
</evidence>
<feature type="binding site" evidence="9">
    <location>
        <begin position="39"/>
        <end position="46"/>
    </location>
    <ligand>
        <name>ATP</name>
        <dbReference type="ChEBI" id="CHEBI:30616"/>
    </ligand>
</feature>
<dbReference type="GO" id="GO:0009432">
    <property type="term" value="P:SOS response"/>
    <property type="evidence" value="ECO:0007669"/>
    <property type="project" value="UniProtKB-UniRule"/>
</dbReference>
<dbReference type="PROSITE" id="PS00618">
    <property type="entry name" value="RECF_2"/>
    <property type="match status" value="1"/>
</dbReference>
<dbReference type="InterPro" id="IPR003395">
    <property type="entry name" value="RecF/RecN/SMC_N"/>
</dbReference>
<dbReference type="PANTHER" id="PTHR32182:SF0">
    <property type="entry name" value="DNA REPLICATION AND REPAIR PROTEIN RECF"/>
    <property type="match status" value="1"/>
</dbReference>
<dbReference type="SUPFAM" id="SSF52540">
    <property type="entry name" value="P-loop containing nucleoside triphosphate hydrolases"/>
    <property type="match status" value="1"/>
</dbReference>
<evidence type="ECO:0000256" key="4">
    <source>
        <dbReference type="ARBA" id="ARBA00022490"/>
    </source>
</evidence>
<comment type="subcellular location">
    <subcellularLocation>
        <location evidence="1 9 10">Cytoplasm</location>
    </subcellularLocation>
</comment>
<keyword evidence="4 9" id="KW-0963">Cytoplasm</keyword>
<dbReference type="Gene3D" id="3.40.50.300">
    <property type="entry name" value="P-loop containing nucleotide triphosphate hydrolases"/>
    <property type="match status" value="1"/>
</dbReference>
<evidence type="ECO:0000256" key="3">
    <source>
        <dbReference type="ARBA" id="ARBA00020170"/>
    </source>
</evidence>
<dbReference type="GO" id="GO:0005524">
    <property type="term" value="F:ATP binding"/>
    <property type="evidence" value="ECO:0007669"/>
    <property type="project" value="UniProtKB-UniRule"/>
</dbReference>
<protein>
    <recommendedName>
        <fullName evidence="3 9">DNA replication and repair protein RecF</fullName>
    </recommendedName>
</protein>
<feature type="domain" description="RecF/RecN/SMC N-terminal" evidence="12">
    <location>
        <begin position="12"/>
        <end position="349"/>
    </location>
</feature>
<dbReference type="EMBL" id="RCWN01000001">
    <property type="protein sequence ID" value="RLQ87014.1"/>
    <property type="molecule type" value="Genomic_DNA"/>
</dbReference>
<dbReference type="GO" id="GO:0003697">
    <property type="term" value="F:single-stranded DNA binding"/>
    <property type="evidence" value="ECO:0007669"/>
    <property type="project" value="UniProtKB-UniRule"/>
</dbReference>
<evidence type="ECO:0000256" key="5">
    <source>
        <dbReference type="ARBA" id="ARBA00022705"/>
    </source>
</evidence>
<comment type="similarity">
    <text evidence="2 9 10">Belongs to the RecF family.</text>
</comment>
<keyword evidence="5 9" id="KW-0235">DNA replication</keyword>
<dbReference type="Proteomes" id="UP000281094">
    <property type="component" value="Unassembled WGS sequence"/>
</dbReference>
<gene>
    <name evidence="9 13" type="primary">recF</name>
    <name evidence="13" type="ORF">D8780_01110</name>
</gene>
<reference evidence="13 14" key="1">
    <citation type="submission" date="2018-10" db="EMBL/GenBank/DDBJ databases">
        <title>Notoacmeibacter sp. M2BS9Y-3-1, whole genome shotgun sequence.</title>
        <authorList>
            <person name="Tuo L."/>
        </authorList>
    </citation>
    <scope>NUCLEOTIDE SEQUENCE [LARGE SCALE GENOMIC DNA]</scope>
    <source>
        <strain evidence="13 14">M2BS9Y-3-1</strain>
    </source>
</reference>
<dbReference type="Gene3D" id="1.20.1050.90">
    <property type="entry name" value="RecF/RecN/SMC, N-terminal domain"/>
    <property type="match status" value="1"/>
</dbReference>
<sequence>MQADDATPRVSITALRLIDFRSHADLNLPLDPRHVVLFGENGAGKTNILEAVSLLSPGRGLRRATYAEMARQGTEGFALHATIDGPDGQAQIGTGMISGGATGTSGSNTETGRRVRINGSSASADAMAEWLRIIWLLPAMDGLFTGSASDRRRFLDRLVLVVDPAHGRRALAYEKAMRQRNRLFADDIRDDLWFESVEAELAEAGLPIVAARALLIERLQALIDLLPEPSAFPKSDLSVQPGFGSDLPESVERYRQILAEGRYRDRHAGRTLIGPHRADLDVRHRPKDMPAKLCSTGEQKALLIGLILSHARLTAQQAGMAPILLLDEVAAHLDGGRRAALFDILDELGGQAWMTGTDGHLFADLADRAQFFHLSQRGVEPTDPPQPAEPMNDE</sequence>
<dbReference type="InterPro" id="IPR018078">
    <property type="entry name" value="DNA-binding_RecF_CS"/>
</dbReference>
<proteinExistence type="inferred from homology"/>
<dbReference type="GO" id="GO:0006302">
    <property type="term" value="P:double-strand break repair"/>
    <property type="evidence" value="ECO:0007669"/>
    <property type="project" value="TreeGrafter"/>
</dbReference>
<dbReference type="Pfam" id="PF02463">
    <property type="entry name" value="SMC_N"/>
    <property type="match status" value="1"/>
</dbReference>
<dbReference type="NCBIfam" id="TIGR00611">
    <property type="entry name" value="recf"/>
    <property type="match status" value="1"/>
</dbReference>
<keyword evidence="14" id="KW-1185">Reference proteome</keyword>
<evidence type="ECO:0000313" key="14">
    <source>
        <dbReference type="Proteomes" id="UP000281094"/>
    </source>
</evidence>
<evidence type="ECO:0000256" key="9">
    <source>
        <dbReference type="HAMAP-Rule" id="MF_00365"/>
    </source>
</evidence>
<organism evidence="13 14">
    <name type="scientific">Notoacmeibacter ruber</name>
    <dbReference type="NCBI Taxonomy" id="2670375"/>
    <lineage>
        <taxon>Bacteria</taxon>
        <taxon>Pseudomonadati</taxon>
        <taxon>Pseudomonadota</taxon>
        <taxon>Alphaproteobacteria</taxon>
        <taxon>Hyphomicrobiales</taxon>
        <taxon>Notoacmeibacteraceae</taxon>
        <taxon>Notoacmeibacter</taxon>
    </lineage>
</organism>
<keyword evidence="9 10" id="KW-0234">DNA repair</keyword>
<dbReference type="GO" id="GO:0005737">
    <property type="term" value="C:cytoplasm"/>
    <property type="evidence" value="ECO:0007669"/>
    <property type="project" value="UniProtKB-SubCell"/>
</dbReference>
<accession>A0A3L7J9B2</accession>
<evidence type="ECO:0000256" key="2">
    <source>
        <dbReference type="ARBA" id="ARBA00008016"/>
    </source>
</evidence>
<name>A0A3L7J9B2_9HYPH</name>
<dbReference type="HAMAP" id="MF_00365">
    <property type="entry name" value="RecF"/>
    <property type="match status" value="1"/>
</dbReference>
<dbReference type="GO" id="GO:0000731">
    <property type="term" value="P:DNA synthesis involved in DNA repair"/>
    <property type="evidence" value="ECO:0007669"/>
    <property type="project" value="TreeGrafter"/>
</dbReference>
<evidence type="ECO:0000256" key="11">
    <source>
        <dbReference type="SAM" id="MobiDB-lite"/>
    </source>
</evidence>
<keyword evidence="8 9" id="KW-0238">DNA-binding</keyword>